<accession>A0A6A6YFR8</accession>
<evidence type="ECO:0000313" key="2">
    <source>
        <dbReference type="EMBL" id="KAF2807666.1"/>
    </source>
</evidence>
<protein>
    <submittedName>
        <fullName evidence="2 4">Uncharacterized protein</fullName>
    </submittedName>
</protein>
<evidence type="ECO:0000313" key="4">
    <source>
        <dbReference type="RefSeq" id="XP_033574630.1"/>
    </source>
</evidence>
<dbReference type="RefSeq" id="XP_033574630.1">
    <property type="nucleotide sequence ID" value="XM_033720360.1"/>
</dbReference>
<reference evidence="2 4" key="1">
    <citation type="journal article" date="2020" name="Stud. Mycol.">
        <title>101 Dothideomycetes genomes: a test case for predicting lifestyles and emergence of pathogens.</title>
        <authorList>
            <person name="Haridas S."/>
            <person name="Albert R."/>
            <person name="Binder M."/>
            <person name="Bloem J."/>
            <person name="Labutti K."/>
            <person name="Salamov A."/>
            <person name="Andreopoulos B."/>
            <person name="Baker S."/>
            <person name="Barry K."/>
            <person name="Bills G."/>
            <person name="Bluhm B."/>
            <person name="Cannon C."/>
            <person name="Castanera R."/>
            <person name="Culley D."/>
            <person name="Daum C."/>
            <person name="Ezra D."/>
            <person name="Gonzalez J."/>
            <person name="Henrissat B."/>
            <person name="Kuo A."/>
            <person name="Liang C."/>
            <person name="Lipzen A."/>
            <person name="Lutzoni F."/>
            <person name="Magnuson J."/>
            <person name="Mondo S."/>
            <person name="Nolan M."/>
            <person name="Ohm R."/>
            <person name="Pangilinan J."/>
            <person name="Park H.-J."/>
            <person name="Ramirez L."/>
            <person name="Alfaro M."/>
            <person name="Sun H."/>
            <person name="Tritt A."/>
            <person name="Yoshinaga Y."/>
            <person name="Zwiers L.-H."/>
            <person name="Turgeon B."/>
            <person name="Goodwin S."/>
            <person name="Spatafora J."/>
            <person name="Crous P."/>
            <person name="Grigoriev I."/>
        </authorList>
    </citation>
    <scope>NUCLEOTIDE SEQUENCE</scope>
    <source>
        <strain evidence="2 4">CBS 304.34</strain>
    </source>
</reference>
<dbReference type="Proteomes" id="UP000504636">
    <property type="component" value="Unplaced"/>
</dbReference>
<evidence type="ECO:0000313" key="3">
    <source>
        <dbReference type="Proteomes" id="UP000504636"/>
    </source>
</evidence>
<dbReference type="GeneID" id="54461253"/>
<name>A0A6A6YFR8_9PEZI</name>
<keyword evidence="3" id="KW-1185">Reference proteome</keyword>
<feature type="compositionally biased region" description="Polar residues" evidence="1">
    <location>
        <begin position="164"/>
        <end position="177"/>
    </location>
</feature>
<dbReference type="OrthoDB" id="10593089at2759"/>
<reference evidence="4" key="3">
    <citation type="submission" date="2025-04" db="UniProtKB">
        <authorList>
            <consortium name="RefSeq"/>
        </authorList>
    </citation>
    <scope>IDENTIFICATION</scope>
    <source>
        <strain evidence="4">CBS 304.34</strain>
    </source>
</reference>
<dbReference type="EMBL" id="MU003704">
    <property type="protein sequence ID" value="KAF2807666.1"/>
    <property type="molecule type" value="Genomic_DNA"/>
</dbReference>
<sequence>MDPMMEKSQLKMGDVKSTMQASMDLKMEDMRSEMEDFKSILQASVVSKTNSLRSEMDENEARIQFSVDCKLANMQSDLADIKSLAQASIQSKEVEVMRSKIQGLESNLERMTGSYDHILEGLRGTGKRPRPLQDLSESRREGVEDWHGDVEQEQCRKRQRQQEPDTSSKLPRKSVNSGGDWVLKYGPGLKLYC</sequence>
<proteinExistence type="predicted"/>
<feature type="region of interest" description="Disordered" evidence="1">
    <location>
        <begin position="119"/>
        <end position="181"/>
    </location>
</feature>
<reference evidence="4" key="2">
    <citation type="submission" date="2020-04" db="EMBL/GenBank/DDBJ databases">
        <authorList>
            <consortium name="NCBI Genome Project"/>
        </authorList>
    </citation>
    <scope>NUCLEOTIDE SEQUENCE</scope>
    <source>
        <strain evidence="4">CBS 304.34</strain>
    </source>
</reference>
<organism evidence="2">
    <name type="scientific">Mytilinidion resinicola</name>
    <dbReference type="NCBI Taxonomy" id="574789"/>
    <lineage>
        <taxon>Eukaryota</taxon>
        <taxon>Fungi</taxon>
        <taxon>Dikarya</taxon>
        <taxon>Ascomycota</taxon>
        <taxon>Pezizomycotina</taxon>
        <taxon>Dothideomycetes</taxon>
        <taxon>Pleosporomycetidae</taxon>
        <taxon>Mytilinidiales</taxon>
        <taxon>Mytilinidiaceae</taxon>
        <taxon>Mytilinidion</taxon>
    </lineage>
</organism>
<feature type="compositionally biased region" description="Basic and acidic residues" evidence="1">
    <location>
        <begin position="136"/>
        <end position="163"/>
    </location>
</feature>
<dbReference type="AlphaFoldDB" id="A0A6A6YFR8"/>
<evidence type="ECO:0000256" key="1">
    <source>
        <dbReference type="SAM" id="MobiDB-lite"/>
    </source>
</evidence>
<gene>
    <name evidence="2 4" type="ORF">BDZ99DRAFT_464582</name>
</gene>